<dbReference type="Proteomes" id="UP000555103">
    <property type="component" value="Unassembled WGS sequence"/>
</dbReference>
<gene>
    <name evidence="1" type="ORF">GGR21_002934</name>
</gene>
<accession>A0A840CLZ8</accession>
<comment type="caution">
    <text evidence="1">The sequence shown here is derived from an EMBL/GenBank/DDBJ whole genome shotgun (WGS) entry which is preliminary data.</text>
</comment>
<evidence type="ECO:0000313" key="1">
    <source>
        <dbReference type="EMBL" id="MBB4037020.1"/>
    </source>
</evidence>
<evidence type="ECO:0008006" key="3">
    <source>
        <dbReference type="Google" id="ProtNLM"/>
    </source>
</evidence>
<keyword evidence="2" id="KW-1185">Reference proteome</keyword>
<reference evidence="1 2" key="1">
    <citation type="submission" date="2020-08" db="EMBL/GenBank/DDBJ databases">
        <title>Genomic Encyclopedia of Type Strains, Phase IV (KMG-IV): sequencing the most valuable type-strain genomes for metagenomic binning, comparative biology and taxonomic classification.</title>
        <authorList>
            <person name="Goeker M."/>
        </authorList>
    </citation>
    <scope>NUCLEOTIDE SEQUENCE [LARGE SCALE GENOMIC DNA]</scope>
    <source>
        <strain evidence="1 2">DSM 104969</strain>
    </source>
</reference>
<name>A0A840CLZ8_9BACT</name>
<dbReference type="EMBL" id="JACIEP010000010">
    <property type="protein sequence ID" value="MBB4037020.1"/>
    <property type="molecule type" value="Genomic_DNA"/>
</dbReference>
<protein>
    <recommendedName>
        <fullName evidence="3">Phosphoglycerate mutase family protein</fullName>
    </recommendedName>
</protein>
<proteinExistence type="predicted"/>
<organism evidence="1 2">
    <name type="scientific">Dysgonomonas hofstadii</name>
    <dbReference type="NCBI Taxonomy" id="637886"/>
    <lineage>
        <taxon>Bacteria</taxon>
        <taxon>Pseudomonadati</taxon>
        <taxon>Bacteroidota</taxon>
        <taxon>Bacteroidia</taxon>
        <taxon>Bacteroidales</taxon>
        <taxon>Dysgonomonadaceae</taxon>
        <taxon>Dysgonomonas</taxon>
    </lineage>
</organism>
<evidence type="ECO:0000313" key="2">
    <source>
        <dbReference type="Proteomes" id="UP000555103"/>
    </source>
</evidence>
<sequence length="196" mass="22855">MNTDILQLAQANQQKAWQIINDTDIVNIWESIGARINLVGSLKMGLLMKHRDIDFHIYTDPFSLSDSFRAMEKLAENPAIKRIEYANLLDTNEQCIEWHAWYQDGEANLWQFDLIHIIAGSYYDGYFEHVADRIMSVLTDETKLAILNIKNDTPETEKIMGMEYYMAVIRDGVRNYEDFTKWRMANPVSGIIDWIP</sequence>
<dbReference type="RefSeq" id="WP_183307900.1">
    <property type="nucleotide sequence ID" value="NZ_JACIEP010000010.1"/>
</dbReference>
<dbReference type="AlphaFoldDB" id="A0A840CLZ8"/>